<keyword evidence="4" id="KW-0456">Lyase</keyword>
<evidence type="ECO:0000256" key="4">
    <source>
        <dbReference type="ARBA" id="ARBA00023239"/>
    </source>
</evidence>
<dbReference type="AlphaFoldDB" id="A0A975D5N0"/>
<evidence type="ECO:0000256" key="6">
    <source>
        <dbReference type="RuleBase" id="RU003707"/>
    </source>
</evidence>
<dbReference type="InterPro" id="IPR018376">
    <property type="entry name" value="Enoyl-CoA_hyd/isom_CS"/>
</dbReference>
<evidence type="ECO:0000313" key="8">
    <source>
        <dbReference type="EMBL" id="QTH23372.1"/>
    </source>
</evidence>
<dbReference type="GO" id="GO:0016853">
    <property type="term" value="F:isomerase activity"/>
    <property type="evidence" value="ECO:0007669"/>
    <property type="project" value="UniProtKB-KW"/>
</dbReference>
<dbReference type="InterPro" id="IPR008927">
    <property type="entry name" value="6-PGluconate_DH-like_C_sf"/>
</dbReference>
<gene>
    <name evidence="8" type="ORF">HRJ34_07690</name>
</gene>
<comment type="similarity">
    <text evidence="1">In the N-terminal section; belongs to the enoyl-CoA hydratase/isomerase family.</text>
</comment>
<comment type="similarity">
    <text evidence="6">Belongs to the enoyl-CoA hydratase/isomerase family.</text>
</comment>
<dbReference type="InterPro" id="IPR006176">
    <property type="entry name" value="3-OHacyl-CoA_DH_NAD-bd"/>
</dbReference>
<proteinExistence type="inferred from homology"/>
<dbReference type="SUPFAM" id="SSF48179">
    <property type="entry name" value="6-phosphogluconate dehydrogenase C-terminal domain-like"/>
    <property type="match status" value="2"/>
</dbReference>
<dbReference type="InterPro" id="IPR029045">
    <property type="entry name" value="ClpP/crotonase-like_dom_sf"/>
</dbReference>
<evidence type="ECO:0000259" key="7">
    <source>
        <dbReference type="Pfam" id="PF02737"/>
    </source>
</evidence>
<organism evidence="8 9">
    <name type="scientific">Rhizorhabdus wittichii</name>
    <dbReference type="NCBI Taxonomy" id="160791"/>
    <lineage>
        <taxon>Bacteria</taxon>
        <taxon>Pseudomonadati</taxon>
        <taxon>Pseudomonadota</taxon>
        <taxon>Alphaproteobacteria</taxon>
        <taxon>Sphingomonadales</taxon>
        <taxon>Sphingomonadaceae</taxon>
        <taxon>Rhizorhabdus</taxon>
    </lineage>
</organism>
<evidence type="ECO:0000313" key="9">
    <source>
        <dbReference type="Proteomes" id="UP000664914"/>
    </source>
</evidence>
<reference evidence="8" key="1">
    <citation type="submission" date="2020-07" db="EMBL/GenBank/DDBJ databases">
        <authorList>
            <person name="Camacho E."/>
        </authorList>
    </citation>
    <scope>NUCLEOTIDE SEQUENCE</scope>
    <source>
        <strain evidence="8">MPO218</strain>
    </source>
</reference>
<dbReference type="Pfam" id="PF02737">
    <property type="entry name" value="3HCDH_N"/>
    <property type="match status" value="1"/>
</dbReference>
<dbReference type="Gene3D" id="3.40.50.720">
    <property type="entry name" value="NAD(P)-binding Rossmann-like Domain"/>
    <property type="match status" value="1"/>
</dbReference>
<protein>
    <recommendedName>
        <fullName evidence="2">enoyl-CoA hydratase</fullName>
        <ecNumber evidence="2">4.2.1.17</ecNumber>
    </recommendedName>
</protein>
<dbReference type="PROSITE" id="PS00166">
    <property type="entry name" value="ENOYL_COA_HYDRATASE"/>
    <property type="match status" value="1"/>
</dbReference>
<sequence length="509" mass="52379">MAETLAPSVVSDTVRDGIALIVADSPPVNALGFAVRSGLHEALGRAIAADAVEAIVIACDGRTFFAGADIAEFAGLIPEPGLNRIYARMDASPKPIVAAIHGTALGGGLELALACHYRVAAADAKLGLPEVQLGLLPGAGGTQRTPRLIGVAAALELMISGQPVDAARARAIGLVDDVAGGDLREAAIALARRVTAEGTPRRTRDQSPDVTGDAAEALFARFRADHEAAFTGFKAPGHILRAIEASTRLPFDEGRAVEQALFEELMESDESLAQRHIFFAERAAAKVPALGRDVRPLANPLVAVLGEDERADALRNALALPSAPEGEADLIVIADPAIEVDAVAARAARPEAVVALHLPIEVAGNRLLEIGRGTRTSDVALATALALARRLGRAPVVSAGTAGLIGTRVLAAGRVAAEALVGEGISASAIDRAMTGYGFPSGLFGPAGGEAVDDAAIVRRLLAAMVEESARIVEQGVAPRASDVDVAMVLGFGWPAWRGGPLFRAERAT</sequence>
<dbReference type="Gene3D" id="3.90.226.10">
    <property type="entry name" value="2-enoyl-CoA Hydratase, Chain A, domain 1"/>
    <property type="match status" value="1"/>
</dbReference>
<keyword evidence="3" id="KW-0413">Isomerase</keyword>
<dbReference type="InterPro" id="IPR001753">
    <property type="entry name" value="Enoyl-CoA_hydra/iso"/>
</dbReference>
<dbReference type="Proteomes" id="UP000664914">
    <property type="component" value="Chromosome"/>
</dbReference>
<dbReference type="Pfam" id="PF00378">
    <property type="entry name" value="ECH_1"/>
    <property type="match status" value="1"/>
</dbReference>
<evidence type="ECO:0000256" key="5">
    <source>
        <dbReference type="ARBA" id="ARBA00023268"/>
    </source>
</evidence>
<dbReference type="PANTHER" id="PTHR23309">
    <property type="entry name" value="3-HYDROXYACYL-COA DEHYROGENASE"/>
    <property type="match status" value="1"/>
</dbReference>
<dbReference type="RefSeq" id="WP_208633761.1">
    <property type="nucleotide sequence ID" value="NZ_CP059319.1"/>
</dbReference>
<evidence type="ECO:0000256" key="2">
    <source>
        <dbReference type="ARBA" id="ARBA00012076"/>
    </source>
</evidence>
<dbReference type="CDD" id="cd06558">
    <property type="entry name" value="crotonase-like"/>
    <property type="match status" value="1"/>
</dbReference>
<name>A0A975D5N0_9SPHN</name>
<evidence type="ECO:0000256" key="1">
    <source>
        <dbReference type="ARBA" id="ARBA00008750"/>
    </source>
</evidence>
<keyword evidence="5" id="KW-0511">Multifunctional enzyme</keyword>
<dbReference type="SUPFAM" id="SSF52096">
    <property type="entry name" value="ClpP/crotonase"/>
    <property type="match status" value="1"/>
</dbReference>
<dbReference type="EMBL" id="CP059319">
    <property type="protein sequence ID" value="QTH23372.1"/>
    <property type="molecule type" value="Genomic_DNA"/>
</dbReference>
<dbReference type="EC" id="4.2.1.17" evidence="2"/>
<reference evidence="8" key="2">
    <citation type="submission" date="2021-04" db="EMBL/GenBank/DDBJ databases">
        <title>Isolation and genomic analysis of the ibuprofen-degrading bacterium Sphingomonas strain MPO218.</title>
        <authorList>
            <person name="Aulestia M."/>
            <person name="Flores A."/>
            <person name="Mangas E.L."/>
            <person name="Perez-Pulido A.J."/>
            <person name="Santero E."/>
            <person name="Camacho E.M."/>
        </authorList>
    </citation>
    <scope>NUCLEOTIDE SEQUENCE</scope>
    <source>
        <strain evidence="8">MPO218</strain>
    </source>
</reference>
<dbReference type="GO" id="GO:0006631">
    <property type="term" value="P:fatty acid metabolic process"/>
    <property type="evidence" value="ECO:0007669"/>
    <property type="project" value="InterPro"/>
</dbReference>
<dbReference type="InterPro" id="IPR013328">
    <property type="entry name" value="6PGD_dom2"/>
</dbReference>
<dbReference type="Gene3D" id="1.10.1040.10">
    <property type="entry name" value="N-(1-d-carboxylethyl)-l-norvaline Dehydrogenase, domain 2"/>
    <property type="match status" value="2"/>
</dbReference>
<feature type="domain" description="3-hydroxyacyl-CoA dehydrogenase NAD binding" evidence="7">
    <location>
        <begin position="337"/>
        <end position="398"/>
    </location>
</feature>
<dbReference type="GO" id="GO:0070403">
    <property type="term" value="F:NAD+ binding"/>
    <property type="evidence" value="ECO:0007669"/>
    <property type="project" value="InterPro"/>
</dbReference>
<accession>A0A975D5N0</accession>
<evidence type="ECO:0000256" key="3">
    <source>
        <dbReference type="ARBA" id="ARBA00023235"/>
    </source>
</evidence>
<dbReference type="GO" id="GO:0004300">
    <property type="term" value="F:enoyl-CoA hydratase activity"/>
    <property type="evidence" value="ECO:0007669"/>
    <property type="project" value="UniProtKB-EC"/>
</dbReference>